<keyword evidence="1" id="KW-0732">Signal</keyword>
<dbReference type="RefSeq" id="WP_304414867.1">
    <property type="nucleotide sequence ID" value="NZ_OY569118.1"/>
</dbReference>
<dbReference type="GO" id="GO:0008237">
    <property type="term" value="F:metallopeptidase activity"/>
    <property type="evidence" value="ECO:0007669"/>
    <property type="project" value="InterPro"/>
</dbReference>
<proteinExistence type="predicted"/>
<accession>A0AA48RG57</accession>
<evidence type="ECO:0008006" key="4">
    <source>
        <dbReference type="Google" id="ProtNLM"/>
    </source>
</evidence>
<feature type="signal peptide" evidence="1">
    <location>
        <begin position="1"/>
        <end position="25"/>
    </location>
</feature>
<evidence type="ECO:0000256" key="1">
    <source>
        <dbReference type="SAM" id="SignalP"/>
    </source>
</evidence>
<dbReference type="SUPFAM" id="SSF55486">
    <property type="entry name" value="Metalloproteases ('zincins'), catalytic domain"/>
    <property type="match status" value="1"/>
</dbReference>
<dbReference type="AlphaFoldDB" id="A0AA48RG57"/>
<protein>
    <recommendedName>
        <fullName evidence="4">Snapalysin</fullName>
    </recommendedName>
</protein>
<feature type="chain" id="PRO_5041243750" description="Snapalysin" evidence="1">
    <location>
        <begin position="26"/>
        <end position="216"/>
    </location>
</feature>
<dbReference type="KEGG" id="bayd:BSPP4475_00390"/>
<evidence type="ECO:0000313" key="2">
    <source>
        <dbReference type="EMBL" id="CAJ1000780.1"/>
    </source>
</evidence>
<organism evidence="2 3">
    <name type="scientific">Brevibacillus aydinogluensis</name>
    <dbReference type="NCBI Taxonomy" id="927786"/>
    <lineage>
        <taxon>Bacteria</taxon>
        <taxon>Bacillati</taxon>
        <taxon>Bacillota</taxon>
        <taxon>Bacilli</taxon>
        <taxon>Bacillales</taxon>
        <taxon>Paenibacillaceae</taxon>
        <taxon>Brevibacillus</taxon>
    </lineage>
</organism>
<name>A0AA48RG57_9BACL</name>
<reference evidence="2" key="1">
    <citation type="submission" date="2023-07" db="EMBL/GenBank/DDBJ databases">
        <authorList>
            <person name="Ivanov I."/>
            <person name="Teneva D."/>
            <person name="Stoikov I."/>
        </authorList>
    </citation>
    <scope>NUCLEOTIDE SEQUENCE</scope>
    <source>
        <strain evidence="2">4475</strain>
    </source>
</reference>
<evidence type="ECO:0000313" key="3">
    <source>
        <dbReference type="Proteomes" id="UP001189619"/>
    </source>
</evidence>
<dbReference type="Gene3D" id="3.40.390.10">
    <property type="entry name" value="Collagenase (Catalytic Domain)"/>
    <property type="match status" value="1"/>
</dbReference>
<dbReference type="Proteomes" id="UP001189619">
    <property type="component" value="Chromosome"/>
</dbReference>
<dbReference type="InterPro" id="IPR024079">
    <property type="entry name" value="MetalloPept_cat_dom_sf"/>
</dbReference>
<gene>
    <name evidence="2" type="ORF">BSPP4475_00390</name>
</gene>
<sequence>MLKKKFYLITMCLLFVMLFQGGASASHPYDPKRHIESTHYNSVDEYFCIQEAVSSIDIADAYDRFKEVLYSRNYDGLGNDRIYFLKAGSGDKNCSELSSSELEDVKIRYYIKDDTSSNCGSSSYSCVARAGSVFVDGHYHYDYGMVYLRTKDYTSDHTINHETGHILGLIDGGPNAPYPSSCGQSIMHSKAYGCSTNYANPTADDLESIENEITGD</sequence>
<dbReference type="EMBL" id="OY569118">
    <property type="protein sequence ID" value="CAJ1000780.1"/>
    <property type="molecule type" value="Genomic_DNA"/>
</dbReference>
<keyword evidence="3" id="KW-1185">Reference proteome</keyword>